<dbReference type="Proteomes" id="UP001058860">
    <property type="component" value="Chromosome"/>
</dbReference>
<dbReference type="RefSeq" id="WP_353865166.1">
    <property type="nucleotide sequence ID" value="NZ_CP088295.1"/>
</dbReference>
<evidence type="ECO:0000313" key="2">
    <source>
        <dbReference type="Proteomes" id="UP001058860"/>
    </source>
</evidence>
<proteinExistence type="predicted"/>
<reference evidence="2" key="1">
    <citation type="submission" date="2021-11" db="EMBL/GenBank/DDBJ databases">
        <title>Cultivation dependent microbiological survey of springs from the worlds oldest radium mine currently devoted to the extraction of radon-saturated water.</title>
        <authorList>
            <person name="Kapinusova G."/>
            <person name="Smrhova T."/>
            <person name="Strejcek M."/>
            <person name="Suman J."/>
            <person name="Jani K."/>
            <person name="Pajer P."/>
            <person name="Uhlik O."/>
        </authorList>
    </citation>
    <scope>NUCLEOTIDE SEQUENCE [LARGE SCALE GENOMIC DNA]</scope>
    <source>
        <strain evidence="2">J379</strain>
    </source>
</reference>
<name>A0ABY5PJ36_9ACTN</name>
<accession>A0ABY5PJ36</accession>
<keyword evidence="2" id="KW-1185">Reference proteome</keyword>
<gene>
    <name evidence="1" type="ORF">LRS13_03930</name>
</gene>
<dbReference type="EMBL" id="CP088295">
    <property type="protein sequence ID" value="UUY04688.1"/>
    <property type="molecule type" value="Genomic_DNA"/>
</dbReference>
<evidence type="ECO:0000313" key="1">
    <source>
        <dbReference type="EMBL" id="UUY04688.1"/>
    </source>
</evidence>
<protein>
    <submittedName>
        <fullName evidence="1">Uncharacterized protein</fullName>
    </submittedName>
</protein>
<organism evidence="1 2">
    <name type="scientific">Svornostia abyssi</name>
    <dbReference type="NCBI Taxonomy" id="2898438"/>
    <lineage>
        <taxon>Bacteria</taxon>
        <taxon>Bacillati</taxon>
        <taxon>Actinomycetota</taxon>
        <taxon>Thermoleophilia</taxon>
        <taxon>Solirubrobacterales</taxon>
        <taxon>Baekduiaceae</taxon>
        <taxon>Svornostia</taxon>
    </lineage>
</organism>
<sequence>MDGDDTDLSFLVPRVSQEVALLKADPRLAAPSGTRGAALRDHVLDLIGAVEQRISASPASNAGGLARKAYARSLRQAVVELQSAHRALPWLEATRTPHLNLGSLFLTEEYAGHLIGTNVDLVVVPDAEYMYSTTSWPFREYINGTPGFAPSNTRRPIVLNFPLTDADSVFLHPIFAHELGHSSVDEYDLTAAAVARVESEPAYHPERAAAVAAVKSAMPTWTDADVDQWLDERLDAWATELLCDALALDVAGVPFLFALASFVLALSYGEPGQDHPPNTLRFNLALQQATARGWDPYLMAIAPGIRGWLGGVSAEALTYSQQPFSFLVNALLRSADAFHELAAARTGANAIVPSECAAHASTAAELLSHSILPVELDEPLDRRGILAGGWEAAIARHGDSPDGFVAATSDRTLQELVGKALESSVVLEAWGQL</sequence>